<keyword evidence="2" id="KW-1003">Cell membrane</keyword>
<keyword evidence="9" id="KW-1185">Reference proteome</keyword>
<organism evidence="8 9">
    <name type="scientific">Rhizobium alvei</name>
    <dbReference type="NCBI Taxonomy" id="1132659"/>
    <lineage>
        <taxon>Bacteria</taxon>
        <taxon>Pseudomonadati</taxon>
        <taxon>Pseudomonadota</taxon>
        <taxon>Alphaproteobacteria</taxon>
        <taxon>Hyphomicrobiales</taxon>
        <taxon>Rhizobiaceae</taxon>
        <taxon>Rhizobium/Agrobacterium group</taxon>
        <taxon>Rhizobium</taxon>
    </lineage>
</organism>
<feature type="transmembrane region" description="Helical" evidence="6">
    <location>
        <begin position="282"/>
        <end position="303"/>
    </location>
</feature>
<name>A0ABT8YKD9_9HYPH</name>
<reference evidence="8" key="2">
    <citation type="submission" date="2023-07" db="EMBL/GenBank/DDBJ databases">
        <authorList>
            <person name="Shen H."/>
        </authorList>
    </citation>
    <scope>NUCLEOTIDE SEQUENCE</scope>
    <source>
        <strain evidence="8">TNR-22</strain>
    </source>
</reference>
<evidence type="ECO:0000256" key="5">
    <source>
        <dbReference type="ARBA" id="ARBA00023136"/>
    </source>
</evidence>
<evidence type="ECO:0000256" key="1">
    <source>
        <dbReference type="ARBA" id="ARBA00004651"/>
    </source>
</evidence>
<reference evidence="8" key="1">
    <citation type="journal article" date="2015" name="Int. J. Syst. Evol. Microbiol.">
        <title>Rhizobium alvei sp. nov., isolated from a freshwater river.</title>
        <authorList>
            <person name="Sheu S.Y."/>
            <person name="Huang H.W."/>
            <person name="Young C.C."/>
            <person name="Chen W.M."/>
        </authorList>
    </citation>
    <scope>NUCLEOTIDE SEQUENCE</scope>
    <source>
        <strain evidence="8">TNR-22</strain>
    </source>
</reference>
<proteinExistence type="predicted"/>
<dbReference type="PANTHER" id="PTHR10010">
    <property type="entry name" value="SOLUTE CARRIER FAMILY 34 SODIUM PHOSPHATE , MEMBER 2-RELATED"/>
    <property type="match status" value="1"/>
</dbReference>
<dbReference type="InterPro" id="IPR038078">
    <property type="entry name" value="PhoU-like_sf"/>
</dbReference>
<feature type="transmembrane region" description="Helical" evidence="6">
    <location>
        <begin position="76"/>
        <end position="95"/>
    </location>
</feature>
<sequence length="547" mass="59834">MSGSIIFINLAGAVALLLWATRMVRTGIERAYGEVLRERMRSALSNPFKAAVAGFFLAIALQSATAVALIVSGFTASGYVAATIGISALLGADLGSAFVTRILRRDLSLLVPIFLIAGTIAYRTTARRWQEMGRIFFGLGLLLLSLRLIGEASQPLKDSHVLPIIMGYLEQDWVTAFALAALLAWLFHSSVATILLLASLASHGLVPPVLIIPFVLGVNFGGAVIGAMLTRGDEKAARIVPLGNVLIRGFGMVFALALQLVWKFDLTVHFATPADAIVWLHVAANAIVMVLGLPFAGTVAGLLDKWIADPKKDDGEEMTQLSALNPSDLTNPPRALDNATREIIGMCDRIEVMLTRIFDAFLHPDEPQMKQIERLDDSVDRFNREIKLYLAKIAAGDLNADAARRQQELIEATINLEQVGDIISQSMLIKARKKQARGASFSEQGLKELTTMHQRVVRNARLAFNLIVNRDLDHARQLVAEKEIVREMVRNSEENHIRRLGGNVTSIDSSSIHIDTMRDLKEINSLLVSIAYPVLAQAGQLRTSRLL</sequence>
<dbReference type="Proteomes" id="UP001174932">
    <property type="component" value="Unassembled WGS sequence"/>
</dbReference>
<feature type="transmembrane region" description="Helical" evidence="6">
    <location>
        <begin position="242"/>
        <end position="262"/>
    </location>
</feature>
<dbReference type="InterPro" id="IPR003841">
    <property type="entry name" value="Na/Pi_transpt"/>
</dbReference>
<dbReference type="RefSeq" id="WP_304376023.1">
    <property type="nucleotide sequence ID" value="NZ_JAUOZU010000006.1"/>
</dbReference>
<dbReference type="InterPro" id="IPR026022">
    <property type="entry name" value="PhoU_dom"/>
</dbReference>
<dbReference type="SUPFAM" id="SSF109755">
    <property type="entry name" value="PhoU-like"/>
    <property type="match status" value="1"/>
</dbReference>
<feature type="transmembrane region" description="Helical" evidence="6">
    <location>
        <begin position="132"/>
        <end position="152"/>
    </location>
</feature>
<keyword evidence="5 6" id="KW-0472">Membrane</keyword>
<evidence type="ECO:0000313" key="9">
    <source>
        <dbReference type="Proteomes" id="UP001174932"/>
    </source>
</evidence>
<keyword evidence="4 6" id="KW-1133">Transmembrane helix</keyword>
<comment type="subcellular location">
    <subcellularLocation>
        <location evidence="1">Cell membrane</location>
        <topology evidence="1">Multi-pass membrane protein</topology>
    </subcellularLocation>
</comment>
<evidence type="ECO:0000256" key="3">
    <source>
        <dbReference type="ARBA" id="ARBA00022692"/>
    </source>
</evidence>
<comment type="caution">
    <text evidence="8">The sequence shown here is derived from an EMBL/GenBank/DDBJ whole genome shotgun (WGS) entry which is preliminary data.</text>
</comment>
<feature type="domain" description="PhoU" evidence="7">
    <location>
        <begin position="345"/>
        <end position="423"/>
    </location>
</feature>
<dbReference type="Pfam" id="PF01895">
    <property type="entry name" value="PhoU"/>
    <property type="match status" value="1"/>
</dbReference>
<dbReference type="Gene3D" id="1.20.58.220">
    <property type="entry name" value="Phosphate transport system protein phou homolog 2, domain 2"/>
    <property type="match status" value="1"/>
</dbReference>
<feature type="transmembrane region" description="Helical" evidence="6">
    <location>
        <begin position="6"/>
        <end position="28"/>
    </location>
</feature>
<feature type="transmembrane region" description="Helical" evidence="6">
    <location>
        <begin position="173"/>
        <end position="198"/>
    </location>
</feature>
<evidence type="ECO:0000256" key="4">
    <source>
        <dbReference type="ARBA" id="ARBA00022989"/>
    </source>
</evidence>
<evidence type="ECO:0000313" key="8">
    <source>
        <dbReference type="EMBL" id="MDO6964113.1"/>
    </source>
</evidence>
<evidence type="ECO:0000256" key="6">
    <source>
        <dbReference type="SAM" id="Phobius"/>
    </source>
</evidence>
<feature type="transmembrane region" description="Helical" evidence="6">
    <location>
        <begin position="107"/>
        <end position="126"/>
    </location>
</feature>
<accession>A0ABT8YKD9</accession>
<protein>
    <submittedName>
        <fullName evidence="8">Na/Pi cotransporter family protein</fullName>
    </submittedName>
</protein>
<dbReference type="Pfam" id="PF02690">
    <property type="entry name" value="Na_Pi_cotrans"/>
    <property type="match status" value="1"/>
</dbReference>
<gene>
    <name evidence="8" type="ORF">Q4481_09105</name>
</gene>
<evidence type="ECO:0000256" key="2">
    <source>
        <dbReference type="ARBA" id="ARBA00022475"/>
    </source>
</evidence>
<feature type="transmembrane region" description="Helical" evidence="6">
    <location>
        <begin position="210"/>
        <end position="230"/>
    </location>
</feature>
<evidence type="ECO:0000259" key="7">
    <source>
        <dbReference type="Pfam" id="PF01895"/>
    </source>
</evidence>
<feature type="transmembrane region" description="Helical" evidence="6">
    <location>
        <begin position="48"/>
        <end position="70"/>
    </location>
</feature>
<dbReference type="PANTHER" id="PTHR10010:SF46">
    <property type="entry name" value="SODIUM-DEPENDENT PHOSPHATE TRANSPORT PROTEIN 2B"/>
    <property type="match status" value="1"/>
</dbReference>
<dbReference type="NCBIfam" id="NF037997">
    <property type="entry name" value="Na_Pi_symport"/>
    <property type="match status" value="1"/>
</dbReference>
<keyword evidence="3 6" id="KW-0812">Transmembrane</keyword>
<dbReference type="EMBL" id="JAUOZU010000006">
    <property type="protein sequence ID" value="MDO6964113.1"/>
    <property type="molecule type" value="Genomic_DNA"/>
</dbReference>